<feature type="non-terminal residue" evidence="1">
    <location>
        <position position="1"/>
    </location>
</feature>
<evidence type="ECO:0000313" key="1">
    <source>
        <dbReference type="EMBL" id="TWV36093.1"/>
    </source>
</evidence>
<dbReference type="Proteomes" id="UP000315444">
    <property type="component" value="Unassembled WGS sequence"/>
</dbReference>
<sequence>TVADARFQKYKKIEDFENAAIEVFKYASKASVSKSKGRDGKKKIQINYKALDMIYTAMHGMQRMSSFGQFRTMIGDEALNDFRDEDLVLNIEGLNVEDGCYTWYMSVKDKVADWYNMETGEALCCYKVTRKDELLQDIYLDEDIFPNSG</sequence>
<reference evidence="1 2" key="1">
    <citation type="submission" date="2019-07" db="EMBL/GenBank/DDBJ databases">
        <title>Genome sequencing of Bacteroides fragilis.</title>
        <authorList>
            <person name="Galasyn E.V."/>
            <person name="Ruoff K.L."/>
            <person name="Price C.E."/>
            <person name="Valls R.A."/>
            <person name="O'Toole G.A."/>
        </authorList>
    </citation>
    <scope>NUCLEOTIDE SEQUENCE [LARGE SCALE GENOMIC DNA]</scope>
    <source>
        <strain evidence="1 2">AD135F_1B</strain>
    </source>
</reference>
<organism evidence="1 2">
    <name type="scientific">Bacteroides fragilis</name>
    <dbReference type="NCBI Taxonomy" id="817"/>
    <lineage>
        <taxon>Bacteria</taxon>
        <taxon>Pseudomonadati</taxon>
        <taxon>Bacteroidota</taxon>
        <taxon>Bacteroidia</taxon>
        <taxon>Bacteroidales</taxon>
        <taxon>Bacteroidaceae</taxon>
        <taxon>Bacteroides</taxon>
    </lineage>
</organism>
<accession>A0AB74L0W9</accession>
<proteinExistence type="predicted"/>
<name>A0AB74L0W9_BACFG</name>
<protein>
    <submittedName>
        <fullName evidence="1">Uncharacterized protein</fullName>
    </submittedName>
</protein>
<evidence type="ECO:0000313" key="2">
    <source>
        <dbReference type="Proteomes" id="UP000315444"/>
    </source>
</evidence>
<gene>
    <name evidence="1" type="ORF">FSA06_24860</name>
</gene>
<comment type="caution">
    <text evidence="1">The sequence shown here is derived from an EMBL/GenBank/DDBJ whole genome shotgun (WGS) entry which is preliminary data.</text>
</comment>
<dbReference type="EMBL" id="VOHV01000024">
    <property type="protein sequence ID" value="TWV36093.1"/>
    <property type="molecule type" value="Genomic_DNA"/>
</dbReference>
<dbReference type="AlphaFoldDB" id="A0AB74L0W9"/>